<organism evidence="1 2">
    <name type="scientific">Daphnia magna</name>
    <dbReference type="NCBI Taxonomy" id="35525"/>
    <lineage>
        <taxon>Eukaryota</taxon>
        <taxon>Metazoa</taxon>
        <taxon>Ecdysozoa</taxon>
        <taxon>Arthropoda</taxon>
        <taxon>Crustacea</taxon>
        <taxon>Branchiopoda</taxon>
        <taxon>Diplostraca</taxon>
        <taxon>Cladocera</taxon>
        <taxon>Anomopoda</taxon>
        <taxon>Daphniidae</taxon>
        <taxon>Daphnia</taxon>
    </lineage>
</organism>
<accession>A0ABR0AN63</accession>
<keyword evidence="2" id="KW-1185">Reference proteome</keyword>
<evidence type="ECO:0008006" key="3">
    <source>
        <dbReference type="Google" id="ProtNLM"/>
    </source>
</evidence>
<dbReference type="EMBL" id="JAOYFB010000038">
    <property type="protein sequence ID" value="KAK4026516.1"/>
    <property type="molecule type" value="Genomic_DNA"/>
</dbReference>
<evidence type="ECO:0000313" key="1">
    <source>
        <dbReference type="EMBL" id="KAK4026516.1"/>
    </source>
</evidence>
<reference evidence="1 2" key="1">
    <citation type="journal article" date="2023" name="Nucleic Acids Res.">
        <title>The hologenome of Daphnia magna reveals possible DNA methylation and microbiome-mediated evolution of the host genome.</title>
        <authorList>
            <person name="Chaturvedi A."/>
            <person name="Li X."/>
            <person name="Dhandapani V."/>
            <person name="Marshall H."/>
            <person name="Kissane S."/>
            <person name="Cuenca-Cambronero M."/>
            <person name="Asole G."/>
            <person name="Calvet F."/>
            <person name="Ruiz-Romero M."/>
            <person name="Marangio P."/>
            <person name="Guigo R."/>
            <person name="Rago D."/>
            <person name="Mirbahai L."/>
            <person name="Eastwood N."/>
            <person name="Colbourne J.K."/>
            <person name="Zhou J."/>
            <person name="Mallon E."/>
            <person name="Orsini L."/>
        </authorList>
    </citation>
    <scope>NUCLEOTIDE SEQUENCE [LARGE SCALE GENOMIC DNA]</scope>
    <source>
        <strain evidence="1">LRV0_1</strain>
    </source>
</reference>
<sequence>MWNFIFLHTPSPPSTSPIIAAIFMTHGRNCSWNMNGVRDFNTRLYKASPHARKRIMDTMISRPSTAIRDVY</sequence>
<gene>
    <name evidence="1" type="ORF">OUZ56_015511</name>
</gene>
<proteinExistence type="predicted"/>
<name>A0ABR0AN63_9CRUS</name>
<comment type="caution">
    <text evidence="1">The sequence shown here is derived from an EMBL/GenBank/DDBJ whole genome shotgun (WGS) entry which is preliminary data.</text>
</comment>
<dbReference type="Proteomes" id="UP001234178">
    <property type="component" value="Unassembled WGS sequence"/>
</dbReference>
<protein>
    <recommendedName>
        <fullName evidence="3">Secreted protein</fullName>
    </recommendedName>
</protein>
<evidence type="ECO:0000313" key="2">
    <source>
        <dbReference type="Proteomes" id="UP001234178"/>
    </source>
</evidence>